<comment type="caution">
    <text evidence="9">The sequence shown here is derived from an EMBL/GenBank/DDBJ whole genome shotgun (WGS) entry which is preliminary data.</text>
</comment>
<feature type="transmembrane region" description="Helical" evidence="8">
    <location>
        <begin position="334"/>
        <end position="353"/>
    </location>
</feature>
<gene>
    <name evidence="9" type="ORF">EV684_106104</name>
</gene>
<dbReference type="GO" id="GO:0016780">
    <property type="term" value="F:phosphotransferase activity, for other substituted phosphate groups"/>
    <property type="evidence" value="ECO:0007669"/>
    <property type="project" value="InterPro"/>
</dbReference>
<organism evidence="9 10">
    <name type="scientific">Rubrivivax gelatinosus</name>
    <name type="common">Rhodocyclus gelatinosus</name>
    <name type="synonym">Rhodopseudomonas gelatinosa</name>
    <dbReference type="NCBI Taxonomy" id="28068"/>
    <lineage>
        <taxon>Bacteria</taxon>
        <taxon>Pseudomonadati</taxon>
        <taxon>Pseudomonadota</taxon>
        <taxon>Betaproteobacteria</taxon>
        <taxon>Burkholderiales</taxon>
        <taxon>Sphaerotilaceae</taxon>
        <taxon>Rubrivivax</taxon>
    </lineage>
</organism>
<feature type="transmembrane region" description="Helical" evidence="8">
    <location>
        <begin position="245"/>
        <end position="263"/>
    </location>
</feature>
<feature type="transmembrane region" description="Helical" evidence="8">
    <location>
        <begin position="188"/>
        <end position="206"/>
    </location>
</feature>
<evidence type="ECO:0000256" key="3">
    <source>
        <dbReference type="ARBA" id="ARBA00022679"/>
    </source>
</evidence>
<keyword evidence="4 8" id="KW-0812">Transmembrane</keyword>
<feature type="transmembrane region" description="Helical" evidence="8">
    <location>
        <begin position="48"/>
        <end position="66"/>
    </location>
</feature>
<dbReference type="RefSeq" id="WP_132647090.1">
    <property type="nucleotide sequence ID" value="NZ_CP181386.1"/>
</dbReference>
<feature type="transmembrane region" description="Helical" evidence="8">
    <location>
        <begin position="133"/>
        <end position="153"/>
    </location>
</feature>
<evidence type="ECO:0000313" key="10">
    <source>
        <dbReference type="Proteomes" id="UP000295106"/>
    </source>
</evidence>
<reference evidence="9 10" key="1">
    <citation type="submission" date="2019-03" db="EMBL/GenBank/DDBJ databases">
        <title>Genomic Encyclopedia of Type Strains, Phase IV (KMG-IV): sequencing the most valuable type-strain genomes for metagenomic binning, comparative biology and taxonomic classification.</title>
        <authorList>
            <person name="Goeker M."/>
        </authorList>
    </citation>
    <scope>NUCLEOTIDE SEQUENCE [LARGE SCALE GENOMIC DNA]</scope>
    <source>
        <strain evidence="9 10">DSM 1709</strain>
    </source>
</reference>
<dbReference type="Proteomes" id="UP000295106">
    <property type="component" value="Unassembled WGS sequence"/>
</dbReference>
<keyword evidence="2" id="KW-1003">Cell membrane</keyword>
<evidence type="ECO:0000256" key="6">
    <source>
        <dbReference type="ARBA" id="ARBA00023136"/>
    </source>
</evidence>
<evidence type="ECO:0000256" key="8">
    <source>
        <dbReference type="SAM" id="Phobius"/>
    </source>
</evidence>
<keyword evidence="3 9" id="KW-0808">Transferase</keyword>
<evidence type="ECO:0000256" key="5">
    <source>
        <dbReference type="ARBA" id="ARBA00022989"/>
    </source>
</evidence>
<dbReference type="GO" id="GO:0071555">
    <property type="term" value="P:cell wall organization"/>
    <property type="evidence" value="ECO:0007669"/>
    <property type="project" value="TreeGrafter"/>
</dbReference>
<evidence type="ECO:0000256" key="1">
    <source>
        <dbReference type="ARBA" id="ARBA00004651"/>
    </source>
</evidence>
<keyword evidence="6 8" id="KW-0472">Membrane</keyword>
<protein>
    <submittedName>
        <fullName evidence="9">UDP-N-acetylmuramyl pentapeptide phosphotransferase/UDP-N-acetylglucosamine-1-phosphate transferase</fullName>
    </submittedName>
</protein>
<comment type="subcellular location">
    <subcellularLocation>
        <location evidence="1">Cell membrane</location>
        <topology evidence="1">Multi-pass membrane protein</topology>
    </subcellularLocation>
</comment>
<feature type="transmembrane region" description="Helical" evidence="8">
    <location>
        <begin position="165"/>
        <end position="182"/>
    </location>
</feature>
<dbReference type="AlphaFoldDB" id="A0A4R2M7D9"/>
<evidence type="ECO:0000256" key="7">
    <source>
        <dbReference type="PIRSR" id="PIRSR600715-1"/>
    </source>
</evidence>
<dbReference type="Pfam" id="PF00953">
    <property type="entry name" value="Glycos_transf_4"/>
    <property type="match status" value="1"/>
</dbReference>
<feature type="binding site" evidence="7">
    <location>
        <position position="217"/>
    </location>
    <ligand>
        <name>Mg(2+)</name>
        <dbReference type="ChEBI" id="CHEBI:18420"/>
    </ligand>
</feature>
<dbReference type="OrthoDB" id="9783652at2"/>
<dbReference type="GeneID" id="99683506"/>
<feature type="transmembrane region" description="Helical" evidence="8">
    <location>
        <begin position="213"/>
        <end position="233"/>
    </location>
</feature>
<sequence length="379" mass="41422">MIDLLLPFAISAAVTLLLVHSAHLHGAHSGDHDFSKPQKVHVVPVPRIGGLGIVLAMAAMVLWWRLVGEPDAFWTLLILLGCAAPAFLSGFIQDFTEAVTPRGRLLATAASAVAAFYWLDTGLVQTDIPGLDWVVGFTLGSLALTVLTVAGIANAINIIDGFNGLASMCVMLMLGAVAYVAFQAGDTLVGSLALAAIGAVAGFFLWNFPAGLIFLGDGGAYFIGFVLAELSLLLLKRNPEEVSPLFPLLVCIYPVFETLFSIYRRRFLRAKPPSLPDGIHLHSLIYRRLMRWAVGNRSAKALTRRNSMTSPYLWMLCSVPIIPAVLVWDNSVALSVFLGGFGVLYVALYWRIVRFKSPRWMRFPPTRPRWEATGDNRRT</sequence>
<dbReference type="PANTHER" id="PTHR22926:SF3">
    <property type="entry name" value="UNDECAPRENYL-PHOSPHATE ALPHA-N-ACETYLGLUCOSAMINYL 1-PHOSPHATE TRANSFERASE"/>
    <property type="match status" value="1"/>
</dbReference>
<feature type="transmembrane region" description="Helical" evidence="8">
    <location>
        <begin position="312"/>
        <end position="328"/>
    </location>
</feature>
<feature type="binding site" evidence="7">
    <location>
        <position position="157"/>
    </location>
    <ligand>
        <name>Mg(2+)</name>
        <dbReference type="ChEBI" id="CHEBI:18420"/>
    </ligand>
</feature>
<keyword evidence="5 8" id="KW-1133">Transmembrane helix</keyword>
<accession>A0A4R2M7D9</accession>
<dbReference type="PANTHER" id="PTHR22926">
    <property type="entry name" value="PHOSPHO-N-ACETYLMURAMOYL-PENTAPEPTIDE-TRANSFERASE"/>
    <property type="match status" value="1"/>
</dbReference>
<evidence type="ECO:0000313" key="9">
    <source>
        <dbReference type="EMBL" id="TCP02542.1"/>
    </source>
</evidence>
<dbReference type="GO" id="GO:0044038">
    <property type="term" value="P:cell wall macromolecule biosynthetic process"/>
    <property type="evidence" value="ECO:0007669"/>
    <property type="project" value="TreeGrafter"/>
</dbReference>
<evidence type="ECO:0000256" key="4">
    <source>
        <dbReference type="ARBA" id="ARBA00022692"/>
    </source>
</evidence>
<comment type="cofactor">
    <cofactor evidence="7">
        <name>Mg(2+)</name>
        <dbReference type="ChEBI" id="CHEBI:18420"/>
    </cofactor>
</comment>
<dbReference type="CDD" id="cd06912">
    <property type="entry name" value="GT_MraY_like"/>
    <property type="match status" value="1"/>
</dbReference>
<proteinExistence type="predicted"/>
<dbReference type="InterPro" id="IPR000715">
    <property type="entry name" value="Glycosyl_transferase_4"/>
</dbReference>
<evidence type="ECO:0000256" key="2">
    <source>
        <dbReference type="ARBA" id="ARBA00022475"/>
    </source>
</evidence>
<keyword evidence="7" id="KW-0460">Magnesium</keyword>
<dbReference type="GO" id="GO:0009103">
    <property type="term" value="P:lipopolysaccharide biosynthetic process"/>
    <property type="evidence" value="ECO:0007669"/>
    <property type="project" value="TreeGrafter"/>
</dbReference>
<feature type="transmembrane region" description="Helical" evidence="8">
    <location>
        <begin position="73"/>
        <end position="92"/>
    </location>
</feature>
<dbReference type="GO" id="GO:0046872">
    <property type="term" value="F:metal ion binding"/>
    <property type="evidence" value="ECO:0007669"/>
    <property type="project" value="UniProtKB-KW"/>
</dbReference>
<keyword evidence="7" id="KW-0479">Metal-binding</keyword>
<name>A0A4R2M7D9_RUBGE</name>
<dbReference type="GO" id="GO:0005886">
    <property type="term" value="C:plasma membrane"/>
    <property type="evidence" value="ECO:0007669"/>
    <property type="project" value="UniProtKB-SubCell"/>
</dbReference>
<dbReference type="EMBL" id="SLXD01000006">
    <property type="protein sequence ID" value="TCP02542.1"/>
    <property type="molecule type" value="Genomic_DNA"/>
</dbReference>